<evidence type="ECO:0000313" key="3">
    <source>
        <dbReference type="WBParaSite" id="BPAG_0000342601-mRNA-1"/>
    </source>
</evidence>
<dbReference type="EMBL" id="UZAD01000943">
    <property type="protein sequence ID" value="VDN84582.1"/>
    <property type="molecule type" value="Genomic_DNA"/>
</dbReference>
<dbReference type="Pfam" id="PF09752">
    <property type="entry name" value="ABHD18"/>
    <property type="match status" value="1"/>
</dbReference>
<gene>
    <name evidence="1" type="ORF">BPAG_LOCUS3396</name>
</gene>
<reference evidence="1 2" key="2">
    <citation type="submission" date="2018-11" db="EMBL/GenBank/DDBJ databases">
        <authorList>
            <consortium name="Pathogen Informatics"/>
        </authorList>
    </citation>
    <scope>NUCLEOTIDE SEQUENCE [LARGE SCALE GENOMIC DNA]</scope>
</reference>
<dbReference type="STRING" id="6280.A0A0N4T5E5"/>
<sequence length="84" mass="9470">MEIVERSKPAMVITKEEAARNGNRYVEGYFPSPLAFIFPDLLPGNVGQATWRGKFSKVKHALVIHLAGTGDHTYFRREFGFAND</sequence>
<protein>
    <submittedName>
        <fullName evidence="3">MBL fold metallo-hydrolase</fullName>
    </submittedName>
</protein>
<reference evidence="3" key="1">
    <citation type="submission" date="2017-02" db="UniProtKB">
        <authorList>
            <consortium name="WormBaseParasite"/>
        </authorList>
    </citation>
    <scope>IDENTIFICATION</scope>
</reference>
<dbReference type="AlphaFoldDB" id="A0A0N4T5E5"/>
<proteinExistence type="predicted"/>
<dbReference type="InterPro" id="IPR019149">
    <property type="entry name" value="ABHD18"/>
</dbReference>
<evidence type="ECO:0000313" key="1">
    <source>
        <dbReference type="EMBL" id="VDN84582.1"/>
    </source>
</evidence>
<dbReference type="WBParaSite" id="BPAG_0000342601-mRNA-1">
    <property type="protein sequence ID" value="BPAG_0000342601-mRNA-1"/>
    <property type="gene ID" value="BPAG_0000342601"/>
</dbReference>
<organism evidence="3">
    <name type="scientific">Brugia pahangi</name>
    <name type="common">Filarial nematode worm</name>
    <dbReference type="NCBI Taxonomy" id="6280"/>
    <lineage>
        <taxon>Eukaryota</taxon>
        <taxon>Metazoa</taxon>
        <taxon>Ecdysozoa</taxon>
        <taxon>Nematoda</taxon>
        <taxon>Chromadorea</taxon>
        <taxon>Rhabditida</taxon>
        <taxon>Spirurina</taxon>
        <taxon>Spiruromorpha</taxon>
        <taxon>Filarioidea</taxon>
        <taxon>Onchocercidae</taxon>
        <taxon>Brugia</taxon>
    </lineage>
</organism>
<accession>A0A0N4T5E5</accession>
<name>A0A0N4T5E5_BRUPA</name>
<dbReference type="Proteomes" id="UP000278627">
    <property type="component" value="Unassembled WGS sequence"/>
</dbReference>
<keyword evidence="2" id="KW-1185">Reference proteome</keyword>
<evidence type="ECO:0000313" key="2">
    <source>
        <dbReference type="Proteomes" id="UP000278627"/>
    </source>
</evidence>